<keyword evidence="5" id="KW-0964">Secreted</keyword>
<evidence type="ECO:0000259" key="17">
    <source>
        <dbReference type="PROSITE" id="PS50941"/>
    </source>
</evidence>
<keyword evidence="12 15" id="KW-0326">Glycosidase</keyword>
<keyword evidence="9" id="KW-0146">Chitin degradation</keyword>
<keyword evidence="10" id="KW-0325">Glycoprotein</keyword>
<dbReference type="PROSITE" id="PS50941">
    <property type="entry name" value="CHIT_BIND_I_2"/>
    <property type="match status" value="2"/>
</dbReference>
<dbReference type="SUPFAM" id="SSF51445">
    <property type="entry name" value="(Trans)glycosidases"/>
    <property type="match status" value="1"/>
</dbReference>
<accession>A0A428R153</accession>
<protein>
    <recommendedName>
        <fullName evidence="4">chitinase</fullName>
        <ecNumber evidence="4">3.2.1.14</ecNumber>
    </recommendedName>
</protein>
<dbReference type="PROSITE" id="PS00026">
    <property type="entry name" value="CHIT_BIND_I_1"/>
    <property type="match status" value="1"/>
</dbReference>
<dbReference type="PANTHER" id="PTHR11177">
    <property type="entry name" value="CHITINASE"/>
    <property type="match status" value="1"/>
</dbReference>
<dbReference type="PROSITE" id="PS51910">
    <property type="entry name" value="GH18_2"/>
    <property type="match status" value="1"/>
</dbReference>
<feature type="disulfide bond" evidence="14">
    <location>
        <begin position="85"/>
        <end position="97"/>
    </location>
</feature>
<feature type="disulfide bond" evidence="14">
    <location>
        <begin position="90"/>
        <end position="104"/>
    </location>
</feature>
<comment type="caution">
    <text evidence="19">The sequence shown here is derived from an EMBL/GenBank/DDBJ whole genome shotgun (WGS) entry which is preliminary data.</text>
</comment>
<dbReference type="GO" id="GO:0006032">
    <property type="term" value="P:chitin catabolic process"/>
    <property type="evidence" value="ECO:0007669"/>
    <property type="project" value="UniProtKB-KW"/>
</dbReference>
<keyword evidence="8 15" id="KW-0378">Hydrolase</keyword>
<keyword evidence="13" id="KW-0624">Polysaccharide degradation</keyword>
<dbReference type="InterPro" id="IPR001579">
    <property type="entry name" value="Glyco_hydro_18_chit_AS"/>
</dbReference>
<evidence type="ECO:0000256" key="2">
    <source>
        <dbReference type="ARBA" id="ARBA00004613"/>
    </source>
</evidence>
<dbReference type="InterPro" id="IPR017853">
    <property type="entry name" value="GH"/>
</dbReference>
<evidence type="ECO:0000256" key="3">
    <source>
        <dbReference type="ARBA" id="ARBA00008682"/>
    </source>
</evidence>
<keyword evidence="14" id="KW-1015">Disulfide bond</keyword>
<comment type="caution">
    <text evidence="14">Lacks conserved residue(s) required for the propagation of feature annotation.</text>
</comment>
<evidence type="ECO:0000256" key="5">
    <source>
        <dbReference type="ARBA" id="ARBA00022525"/>
    </source>
</evidence>
<dbReference type="SMART" id="SM00270">
    <property type="entry name" value="ChtBD1"/>
    <property type="match status" value="2"/>
</dbReference>
<dbReference type="GO" id="GO:0005576">
    <property type="term" value="C:extracellular region"/>
    <property type="evidence" value="ECO:0007669"/>
    <property type="project" value="UniProtKB-SubCell"/>
</dbReference>
<dbReference type="FunFam" id="3.10.50.10:FF:000003">
    <property type="entry name" value="Class V chitinase CHIT5b"/>
    <property type="match status" value="1"/>
</dbReference>
<dbReference type="GO" id="GO:0008061">
    <property type="term" value="F:chitin binding"/>
    <property type="evidence" value="ECO:0007669"/>
    <property type="project" value="UniProtKB-UniRule"/>
</dbReference>
<evidence type="ECO:0000256" key="10">
    <source>
        <dbReference type="ARBA" id="ARBA00023180"/>
    </source>
</evidence>
<dbReference type="InterPro" id="IPR011583">
    <property type="entry name" value="Chitinase_II/V-like_cat"/>
</dbReference>
<evidence type="ECO:0000256" key="14">
    <source>
        <dbReference type="PROSITE-ProRule" id="PRU00261"/>
    </source>
</evidence>
<feature type="disulfide bond" evidence="14">
    <location>
        <begin position="41"/>
        <end position="53"/>
    </location>
</feature>
<evidence type="ECO:0000256" key="4">
    <source>
        <dbReference type="ARBA" id="ARBA00012729"/>
    </source>
</evidence>
<evidence type="ECO:0000256" key="8">
    <source>
        <dbReference type="ARBA" id="ARBA00022801"/>
    </source>
</evidence>
<comment type="similarity">
    <text evidence="3">Belongs to the glycosyl hydrolase 18 family. Chitinase class V subfamily.</text>
</comment>
<evidence type="ECO:0000256" key="11">
    <source>
        <dbReference type="ARBA" id="ARBA00023277"/>
    </source>
</evidence>
<keyword evidence="20" id="KW-1185">Reference proteome</keyword>
<dbReference type="InterPro" id="IPR029070">
    <property type="entry name" value="Chitinase_insertion_sf"/>
</dbReference>
<evidence type="ECO:0000256" key="13">
    <source>
        <dbReference type="ARBA" id="ARBA00023326"/>
    </source>
</evidence>
<dbReference type="Proteomes" id="UP000287972">
    <property type="component" value="Unassembled WGS sequence"/>
</dbReference>
<dbReference type="InterPro" id="IPR018371">
    <property type="entry name" value="Chitin-binding_1_CS"/>
</dbReference>
<dbReference type="Pfam" id="PF00704">
    <property type="entry name" value="Glyco_hydro_18"/>
    <property type="match status" value="2"/>
</dbReference>
<feature type="region of interest" description="Disordered" evidence="16">
    <location>
        <begin position="1"/>
        <end position="32"/>
    </location>
</feature>
<dbReference type="EMBL" id="NKCL01000437">
    <property type="protein sequence ID" value="RSL71250.1"/>
    <property type="molecule type" value="Genomic_DNA"/>
</dbReference>
<reference evidence="19 20" key="1">
    <citation type="submission" date="2017-06" db="EMBL/GenBank/DDBJ databases">
        <title>Comparative genomic analysis of Ambrosia Fusariam Clade fungi.</title>
        <authorList>
            <person name="Stajich J.E."/>
            <person name="Carrillo J."/>
            <person name="Kijimoto T."/>
            <person name="Eskalen A."/>
            <person name="O'Donnell K."/>
            <person name="Kasson M."/>
        </authorList>
    </citation>
    <scope>NUCLEOTIDE SEQUENCE [LARGE SCALE GENOMIC DNA]</scope>
    <source>
        <strain evidence="19 20">NRRL62606</strain>
    </source>
</reference>
<dbReference type="GO" id="GO:0000272">
    <property type="term" value="P:polysaccharide catabolic process"/>
    <property type="evidence" value="ECO:0007669"/>
    <property type="project" value="UniProtKB-KW"/>
</dbReference>
<dbReference type="InterPro" id="IPR050314">
    <property type="entry name" value="Glycosyl_Hydrlase_18"/>
</dbReference>
<evidence type="ECO:0000256" key="15">
    <source>
        <dbReference type="RuleBase" id="RU000489"/>
    </source>
</evidence>
<organism evidence="19 20">
    <name type="scientific">Fusarium floridanum</name>
    <dbReference type="NCBI Taxonomy" id="1325733"/>
    <lineage>
        <taxon>Eukaryota</taxon>
        <taxon>Fungi</taxon>
        <taxon>Dikarya</taxon>
        <taxon>Ascomycota</taxon>
        <taxon>Pezizomycotina</taxon>
        <taxon>Sordariomycetes</taxon>
        <taxon>Hypocreomycetidae</taxon>
        <taxon>Hypocreales</taxon>
        <taxon>Nectriaceae</taxon>
        <taxon>Fusarium</taxon>
        <taxon>Fusarium solani species complex</taxon>
    </lineage>
</organism>
<dbReference type="InterPro" id="IPR001002">
    <property type="entry name" value="Chitin-bd_1"/>
</dbReference>
<dbReference type="PANTHER" id="PTHR11177:SF397">
    <property type="entry name" value="CHITINASE"/>
    <property type="match status" value="1"/>
</dbReference>
<feature type="disulfide bond" evidence="14">
    <location>
        <begin position="64"/>
        <end position="68"/>
    </location>
</feature>
<evidence type="ECO:0000256" key="16">
    <source>
        <dbReference type="SAM" id="MobiDB-lite"/>
    </source>
</evidence>
<evidence type="ECO:0000256" key="12">
    <source>
        <dbReference type="ARBA" id="ARBA00023295"/>
    </source>
</evidence>
<dbReference type="GO" id="GO:0008843">
    <property type="term" value="F:endochitinase activity"/>
    <property type="evidence" value="ECO:0007669"/>
    <property type="project" value="UniProtKB-EC"/>
</dbReference>
<feature type="disulfide bond" evidence="14">
    <location>
        <begin position="46"/>
        <end position="60"/>
    </location>
</feature>
<comment type="subcellular location">
    <subcellularLocation>
        <location evidence="2">Secreted</location>
    </subcellularLocation>
</comment>
<gene>
    <name evidence="19" type="ORF">CEP51_012089</name>
</gene>
<keyword evidence="11" id="KW-0119">Carbohydrate metabolism</keyword>
<proteinExistence type="inferred from homology"/>
<evidence type="ECO:0000259" key="18">
    <source>
        <dbReference type="PROSITE" id="PS51910"/>
    </source>
</evidence>
<evidence type="ECO:0000256" key="6">
    <source>
        <dbReference type="ARBA" id="ARBA00022669"/>
    </source>
</evidence>
<evidence type="ECO:0000256" key="1">
    <source>
        <dbReference type="ARBA" id="ARBA00000822"/>
    </source>
</evidence>
<dbReference type="InterPro" id="IPR036861">
    <property type="entry name" value="Endochitinase-like_sf"/>
</dbReference>
<dbReference type="Pfam" id="PF00187">
    <property type="entry name" value="Chitin_bind_1"/>
    <property type="match status" value="1"/>
</dbReference>
<comment type="catalytic activity">
    <reaction evidence="1">
        <text>Random endo-hydrolysis of N-acetyl-beta-D-glucosaminide (1-&gt;4)-beta-linkages in chitin and chitodextrins.</text>
        <dbReference type="EC" id="3.2.1.14"/>
    </reaction>
</comment>
<dbReference type="CDD" id="cd00035">
    <property type="entry name" value="ChtBD1"/>
    <property type="match status" value="1"/>
</dbReference>
<keyword evidence="7" id="KW-0732">Signal</keyword>
<evidence type="ECO:0000256" key="7">
    <source>
        <dbReference type="ARBA" id="ARBA00022729"/>
    </source>
</evidence>
<evidence type="ECO:0000313" key="19">
    <source>
        <dbReference type="EMBL" id="RSL71250.1"/>
    </source>
</evidence>
<dbReference type="SUPFAM" id="SSF54556">
    <property type="entry name" value="Chitinase insertion domain"/>
    <property type="match status" value="1"/>
</dbReference>
<feature type="domain" description="GH18" evidence="18">
    <location>
        <begin position="126"/>
        <end position="377"/>
    </location>
</feature>
<evidence type="ECO:0000256" key="9">
    <source>
        <dbReference type="ARBA" id="ARBA00023024"/>
    </source>
</evidence>
<feature type="region of interest" description="Disordered" evidence="16">
    <location>
        <begin position="1050"/>
        <end position="1102"/>
    </location>
</feature>
<dbReference type="SUPFAM" id="SSF57016">
    <property type="entry name" value="Plant lectins/antimicrobial peptides"/>
    <property type="match status" value="2"/>
</dbReference>
<evidence type="ECO:0000313" key="20">
    <source>
        <dbReference type="Proteomes" id="UP000287972"/>
    </source>
</evidence>
<dbReference type="Gene3D" id="3.30.60.10">
    <property type="entry name" value="Endochitinase-like"/>
    <property type="match status" value="2"/>
</dbReference>
<name>A0A428R153_9HYPO</name>
<keyword evidence="6 14" id="KW-0147">Chitin-binding</keyword>
<dbReference type="SMART" id="SM00636">
    <property type="entry name" value="Glyco_18"/>
    <property type="match status" value="1"/>
</dbReference>
<dbReference type="PROSITE" id="PS01095">
    <property type="entry name" value="GH18_1"/>
    <property type="match status" value="1"/>
</dbReference>
<sequence>MTPVSVSIRDVLLPRELTPQGGQTSSSTTSDDYTCGPGRPCQNGACCGQSGWCGYEPKYCGKGCLSNCDAKAECGKYSNPPGKTCPLNVCCSEFGFCGTTTEYCKKGCQSKCDQPKPSVSKTNVQQKIIAYWEAWNENKPCEHMAPDDIPVHDITHLIYSFGFITPGDFRITNMPDVKSRLFREIGMLKNKNPDLKIQIALGGWTHNDPGKERQYGYDGVDFDWEYPGAKDRGGGDGDEIDLALDLFWRNDIPPGDIVLGVGFYGRSFKLQNPGCWRPGCRFSGPGDKGRCTDTAGFLSYSEIMDLIKTSGAKATYDKDAKVNYMTYGDNSWISFDDERTFGEKIEFANKRGLGGLMIWAIDLDDSKNTALSALTGRAWSSLTEDTCYWTKGTGGAKTDCAGKCDPGEVKVMSEKRGWKGDLEDGSYVDKCIRGHMAFCCKAGNMKKYLEICTWSSCGGSCPPERPHVLTTDTGGPLGGKRCRQSVDFESGAMSYAKRKLCCPKKDSFKNCNWKSGNFCSQQCGNGQITLDLDPQGPGTSIGGFCHNGRQQSFCCDPPGNKKQPLLPVELEKIFPKEYFPPADATTNFELRTFGQDANNMNPNESGFAFFLISGSDTAVSPMSKRDNPGLHFLDCPPDLLEAPLHEPQSARVICLSGTFEQCFGVDKNGVEGTIVKMPDECGAGTYARAISLASSQNQTFPAAIGDAEPISAVYDFTFDYNMQLVRRDAGKISIRMDYSNVKGYWKAVVAGAPKLKRDLKSLVDRFFSGQQGEWFEAFDSIPLGGNGNLGDVGKQDISKLIYYNGETCTGKDGKEGQGIAVAIDGQTDVEFFHGFSMIATWDPAGKVEVHQSAGFLHIQGQTDASFTVAGIGTLDTSLKGSTNRLYSEQEVSLSTQGDDSLEVGFNGYMRAEVKADWGKGNIHFPKVDAKGEAESLQLDTESKLTSMEESKGEIMVTNSIKFGLDISLQFSGKFSSATGSLPDMSVAQRLGASFVMQDGEGEICLQTSVSQQNVAMLDRGDFVGWKDSYETVLDQQRARVDKEVCWNSRGDANIEDGEDEESNSKKKTKRQNRSVPYDGDYRNIMEGVPGPDDLLSEQGRGRDKEKTELTCDACGSCYLEIESKIVDCCNCAWLPPDDPSQPNIGMMPNPDSGIGTGISPWKRSSIEDAWSSPLHKLEARSLDNEGFGSDRKKVTFWRTDIMIDDNFDPVIVLSEKYRQYPDWHVKPTTARNWDASPNYTGIKKYFHNSSQSCTSFDVSQHASWDVHYPWPKMTGERPTKTQYTRGKAYHALYQTEHVFEAQTIARFFDKWLPEHAQTKRLRVWTEDYILAPFEKWDSGPLIHNIVDELGSVDHQDRLTVFMTRSNGFKGSYFQGNNGITQSTFNGLEKGAEQLKVVREIGMVFSYLNLDTVWDSYCDTYNGILHWLEEFDDWYPERTGAKSDLRNEWPKFIRDELDNIVNKARSNVKMMNQHRKDAGIPHPLPILGLLNTLAEIHGPLYPS</sequence>
<feature type="domain" description="Chitin-binding type-1" evidence="17">
    <location>
        <begin position="71"/>
        <end position="114"/>
    </location>
</feature>
<dbReference type="Gene3D" id="3.10.50.10">
    <property type="match status" value="1"/>
</dbReference>
<feature type="domain" description="Chitin-binding type-1" evidence="17">
    <location>
        <begin position="32"/>
        <end position="70"/>
    </location>
</feature>
<dbReference type="EC" id="3.2.1.14" evidence="4"/>
<dbReference type="Gene3D" id="3.20.20.80">
    <property type="entry name" value="Glycosidases"/>
    <property type="match status" value="2"/>
</dbReference>
<feature type="disulfide bond" evidence="14">
    <location>
        <begin position="108"/>
        <end position="112"/>
    </location>
</feature>
<dbReference type="InterPro" id="IPR001223">
    <property type="entry name" value="Glyco_hydro18_cat"/>
</dbReference>